<dbReference type="InterPro" id="IPR002909">
    <property type="entry name" value="IPT_dom"/>
</dbReference>
<feature type="domain" description="IPT/TIG" evidence="2">
    <location>
        <begin position="97"/>
        <end position="176"/>
    </location>
</feature>
<dbReference type="InterPro" id="IPR013783">
    <property type="entry name" value="Ig-like_fold"/>
</dbReference>
<reference evidence="3" key="1">
    <citation type="submission" date="2016-10" db="EMBL/GenBank/DDBJ databases">
        <authorList>
            <person name="Benchimol M."/>
            <person name="Almeida L.G."/>
            <person name="Vasconcelos A.T."/>
            <person name="Perreira-Neves A."/>
            <person name="Rosa I.A."/>
            <person name="Tasca T."/>
            <person name="Bogo M.R."/>
            <person name="de Souza W."/>
        </authorList>
    </citation>
    <scope>NUCLEOTIDE SEQUENCE [LARGE SCALE GENOMIC DNA]</scope>
    <source>
        <strain evidence="3">K</strain>
    </source>
</reference>
<name>A0A1J4L1L9_9EUKA</name>
<dbReference type="EMBL" id="MLAK01000014">
    <property type="protein sequence ID" value="OHT17331.1"/>
    <property type="molecule type" value="Genomic_DNA"/>
</dbReference>
<dbReference type="RefSeq" id="XP_068370467.1">
    <property type="nucleotide sequence ID" value="XM_068496670.1"/>
</dbReference>
<dbReference type="Gene3D" id="2.60.40.10">
    <property type="entry name" value="Immunoglobulins"/>
    <property type="match status" value="1"/>
</dbReference>
<keyword evidence="1" id="KW-1133">Transmembrane helix</keyword>
<organism evidence="3 4">
    <name type="scientific">Tritrichomonas foetus</name>
    <dbReference type="NCBI Taxonomy" id="1144522"/>
    <lineage>
        <taxon>Eukaryota</taxon>
        <taxon>Metamonada</taxon>
        <taxon>Parabasalia</taxon>
        <taxon>Tritrichomonadida</taxon>
        <taxon>Tritrichomonadidae</taxon>
        <taxon>Tritrichomonas</taxon>
    </lineage>
</organism>
<dbReference type="Pfam" id="PF01833">
    <property type="entry name" value="TIG"/>
    <property type="match status" value="1"/>
</dbReference>
<dbReference type="VEuPathDB" id="TrichDB:TRFO_12499"/>
<keyword evidence="1" id="KW-0812">Transmembrane</keyword>
<gene>
    <name evidence="3" type="ORF">TRFO_12499</name>
</gene>
<protein>
    <recommendedName>
        <fullName evidence="2">IPT/TIG domain-containing protein</fullName>
    </recommendedName>
</protein>
<dbReference type="GeneID" id="94831374"/>
<keyword evidence="1" id="KW-0472">Membrane</keyword>
<sequence>MIFLFFVTFSFHTKKNFSLLHKIIECNRPNTYKRDDGECSCLPSHPFGDPDSFEGCFNCNTPCHKYAECISPDKCKCKPSFNGDGIISCLPIFPLPVSASPNFSYVYGGCQINITLQSETNTSQIFCRFGNTIVSGAMMSNHVVMCVAPFGAIGNVELRVSNNSNDWNLPGITFEYRYSHLTGIGNILSEIVIICIIALVIFLTVMVFRDKKSESSHDDLQPLNITIPVSVYEHTDMSMQGFFPL</sequence>
<evidence type="ECO:0000313" key="3">
    <source>
        <dbReference type="EMBL" id="OHT17331.1"/>
    </source>
</evidence>
<dbReference type="OrthoDB" id="10045365at2759"/>
<evidence type="ECO:0000256" key="1">
    <source>
        <dbReference type="SAM" id="Phobius"/>
    </source>
</evidence>
<evidence type="ECO:0000313" key="4">
    <source>
        <dbReference type="Proteomes" id="UP000179807"/>
    </source>
</evidence>
<accession>A0A1J4L1L9</accession>
<feature type="transmembrane region" description="Helical" evidence="1">
    <location>
        <begin position="187"/>
        <end position="208"/>
    </location>
</feature>
<evidence type="ECO:0000259" key="2">
    <source>
        <dbReference type="Pfam" id="PF01833"/>
    </source>
</evidence>
<dbReference type="Proteomes" id="UP000179807">
    <property type="component" value="Unassembled WGS sequence"/>
</dbReference>
<dbReference type="AlphaFoldDB" id="A0A1J4L1L9"/>
<proteinExistence type="predicted"/>
<comment type="caution">
    <text evidence="3">The sequence shown here is derived from an EMBL/GenBank/DDBJ whole genome shotgun (WGS) entry which is preliminary data.</text>
</comment>
<dbReference type="InterPro" id="IPR014756">
    <property type="entry name" value="Ig_E-set"/>
</dbReference>
<dbReference type="SUPFAM" id="SSF81296">
    <property type="entry name" value="E set domains"/>
    <property type="match status" value="1"/>
</dbReference>
<keyword evidence="4" id="KW-1185">Reference proteome</keyword>